<dbReference type="OrthoDB" id="9766163at2"/>
<evidence type="ECO:0000256" key="1">
    <source>
        <dbReference type="SAM" id="Coils"/>
    </source>
</evidence>
<dbReference type="PANTHER" id="PTHR15239">
    <property type="entry name" value="NUCLEAR EXPORT MEDIATOR FACTOR NEMF"/>
    <property type="match status" value="1"/>
</dbReference>
<gene>
    <name evidence="3" type="ordered locus">Rmar_2635</name>
</gene>
<dbReference type="GO" id="GO:0072344">
    <property type="term" value="P:rescue of stalled ribosome"/>
    <property type="evidence" value="ECO:0007669"/>
    <property type="project" value="TreeGrafter"/>
</dbReference>
<dbReference type="PANTHER" id="PTHR15239:SF6">
    <property type="entry name" value="RIBOSOME QUALITY CONTROL COMPLEX SUBUNIT NEMF"/>
    <property type="match status" value="1"/>
</dbReference>
<keyword evidence="4" id="KW-1185">Reference proteome</keyword>
<dbReference type="Pfam" id="PF05833">
    <property type="entry name" value="NFACT_N"/>
    <property type="match status" value="1"/>
</dbReference>
<evidence type="ECO:0000313" key="3">
    <source>
        <dbReference type="EMBL" id="ACY49507.1"/>
    </source>
</evidence>
<dbReference type="STRING" id="518766.Rmar_2635"/>
<keyword evidence="1" id="KW-0175">Coiled coil</keyword>
<dbReference type="RefSeq" id="WP_012845117.1">
    <property type="nucleotide sequence ID" value="NC_013501.1"/>
</dbReference>
<proteinExistence type="predicted"/>
<accession>D0MG18</accession>
<organism evidence="3 4">
    <name type="scientific">Rhodothermus marinus (strain ATCC 43812 / DSM 4252 / R-10)</name>
    <name type="common">Rhodothermus obamensis</name>
    <dbReference type="NCBI Taxonomy" id="518766"/>
    <lineage>
        <taxon>Bacteria</taxon>
        <taxon>Pseudomonadati</taxon>
        <taxon>Rhodothermota</taxon>
        <taxon>Rhodothermia</taxon>
        <taxon>Rhodothermales</taxon>
        <taxon>Rhodothermaceae</taxon>
        <taxon>Rhodothermus</taxon>
    </lineage>
</organism>
<dbReference type="GO" id="GO:0043023">
    <property type="term" value="F:ribosomal large subunit binding"/>
    <property type="evidence" value="ECO:0007669"/>
    <property type="project" value="TreeGrafter"/>
</dbReference>
<dbReference type="HOGENOM" id="CLU_022481_1_0_10"/>
<dbReference type="InterPro" id="IPR008532">
    <property type="entry name" value="NFACT_RNA-bd"/>
</dbReference>
<feature type="coiled-coil region" evidence="1">
    <location>
        <begin position="356"/>
        <end position="397"/>
    </location>
</feature>
<evidence type="ECO:0000313" key="4">
    <source>
        <dbReference type="Proteomes" id="UP000002221"/>
    </source>
</evidence>
<dbReference type="eggNOG" id="COG1293">
    <property type="taxonomic scope" value="Bacteria"/>
</dbReference>
<evidence type="ECO:0000259" key="2">
    <source>
        <dbReference type="Pfam" id="PF05670"/>
    </source>
</evidence>
<dbReference type="GO" id="GO:0000049">
    <property type="term" value="F:tRNA binding"/>
    <property type="evidence" value="ECO:0007669"/>
    <property type="project" value="TreeGrafter"/>
</dbReference>
<dbReference type="KEGG" id="rmr:Rmar_2635"/>
<name>D0MG18_RHOM4</name>
<sequence>MLLTYYTLRALADEWRRELPGSLLGDAFSQVRDELVLAFARPEAEWMVRISTGAFRYVFRVEGYSRARRNVATLFEEALGRTLRDVRVAERDRVLFFELDDDSWFQCWLYGPRPNVLWVAPDGQVRAAFQQDEAWRGQPAPAPRPAPEVGTFEAFRARWRTDRKSLAQAVAAAFPLFDALLAEETVFRAGVQAPSPADCDEEDLRRLYEAGRALEAELARPAPRLYRADRWTTHFALIPLAHLAHLPCEAFDSVDAAVHAAVRRELAVRAFREAYEPLRQALEAAVERARREQQALETALAAPDRAEQYERWGHLLMAQAHQVPPGAEVVELPDWFGDGAPVRIPLDPTRSAVENAQAYYERARQARQEREALRQRLEDVRQRLPRLEALLAELEQADTMAALRAFRQRHADELAALGIGRTGQKAPEAMPAFRRVPLGGGFEAWIGRNARENDELTFHHARKHDLWLHARGVPGSHVILRVPGRNRQPDRRVLERAASLAAYFSKARGSSVVPVVVVPRKYVRKPRGADPGTVVFEREEVLLVEPRPPEAVQAENS</sequence>
<dbReference type="Gene3D" id="2.30.310.10">
    <property type="entry name" value="ibrinogen binding protein from staphylococcus aureus domain"/>
    <property type="match status" value="1"/>
</dbReference>
<dbReference type="GO" id="GO:1990112">
    <property type="term" value="C:RQC complex"/>
    <property type="evidence" value="ECO:0007669"/>
    <property type="project" value="TreeGrafter"/>
</dbReference>
<protein>
    <recommendedName>
        <fullName evidence="2">NFACT RNA-binding domain-containing protein</fullName>
    </recommendedName>
</protein>
<dbReference type="InterPro" id="IPR051608">
    <property type="entry name" value="RQC_Subunit_NEMF"/>
</dbReference>
<dbReference type="Pfam" id="PF05670">
    <property type="entry name" value="NFACT-R_1"/>
    <property type="match status" value="1"/>
</dbReference>
<dbReference type="EMBL" id="CP001807">
    <property type="protein sequence ID" value="ACY49507.1"/>
    <property type="molecule type" value="Genomic_DNA"/>
</dbReference>
<feature type="domain" description="NFACT RNA-binding" evidence="2">
    <location>
        <begin position="445"/>
        <end position="537"/>
    </location>
</feature>
<dbReference type="Proteomes" id="UP000002221">
    <property type="component" value="Chromosome"/>
</dbReference>
<reference evidence="3 4" key="1">
    <citation type="journal article" date="2009" name="Stand. Genomic Sci.">
        <title>Complete genome sequence of Rhodothermus marinus type strain (R-10).</title>
        <authorList>
            <person name="Nolan M."/>
            <person name="Tindall B.J."/>
            <person name="Pomrenke H."/>
            <person name="Lapidus A."/>
            <person name="Copeland A."/>
            <person name="Glavina Del Rio T."/>
            <person name="Lucas S."/>
            <person name="Chen F."/>
            <person name="Tice H."/>
            <person name="Cheng J.F."/>
            <person name="Saunders E."/>
            <person name="Han C."/>
            <person name="Bruce D."/>
            <person name="Goodwin L."/>
            <person name="Chain P."/>
            <person name="Pitluck S."/>
            <person name="Ovchinikova G."/>
            <person name="Pati A."/>
            <person name="Ivanova N."/>
            <person name="Mavromatis K."/>
            <person name="Chen A."/>
            <person name="Palaniappan K."/>
            <person name="Land M."/>
            <person name="Hauser L."/>
            <person name="Chang Y.J."/>
            <person name="Jeffries C.D."/>
            <person name="Brettin T."/>
            <person name="Goker M."/>
            <person name="Bristow J."/>
            <person name="Eisen J.A."/>
            <person name="Markowitz V."/>
            <person name="Hugenholtz P."/>
            <person name="Kyrpides N.C."/>
            <person name="Klenk H.P."/>
            <person name="Detter J.C."/>
        </authorList>
    </citation>
    <scope>NUCLEOTIDE SEQUENCE [LARGE SCALE GENOMIC DNA]</scope>
    <source>
        <strain evidence="4">ATCC 43812 / DSM 4252 / R-10</strain>
    </source>
</reference>
<dbReference type="AlphaFoldDB" id="D0MG18"/>